<reference evidence="1 2" key="1">
    <citation type="submission" date="2024-06" db="EMBL/GenBank/DDBJ databases">
        <title>The Natural Products Discovery Center: Release of the First 8490 Sequenced Strains for Exploring Actinobacteria Biosynthetic Diversity.</title>
        <authorList>
            <person name="Kalkreuter E."/>
            <person name="Kautsar S.A."/>
            <person name="Yang D."/>
            <person name="Bader C.D."/>
            <person name="Teijaro C.N."/>
            <person name="Fluegel L."/>
            <person name="Davis C.M."/>
            <person name="Simpson J.R."/>
            <person name="Lauterbach L."/>
            <person name="Steele A.D."/>
            <person name="Gui C."/>
            <person name="Meng S."/>
            <person name="Li G."/>
            <person name="Viehrig K."/>
            <person name="Ye F."/>
            <person name="Su P."/>
            <person name="Kiefer A.F."/>
            <person name="Nichols A."/>
            <person name="Cepeda A.J."/>
            <person name="Yan W."/>
            <person name="Fan B."/>
            <person name="Jiang Y."/>
            <person name="Adhikari A."/>
            <person name="Zheng C.-J."/>
            <person name="Schuster L."/>
            <person name="Cowan T.M."/>
            <person name="Smanski M.J."/>
            <person name="Chevrette M.G."/>
            <person name="De Carvalho L.P.S."/>
            <person name="Shen B."/>
        </authorList>
    </citation>
    <scope>NUCLEOTIDE SEQUENCE [LARGE SCALE GENOMIC DNA]</scope>
    <source>
        <strain evidence="1 2">NPDC033039</strain>
    </source>
</reference>
<protein>
    <submittedName>
        <fullName evidence="1">Uncharacterized protein</fullName>
    </submittedName>
</protein>
<comment type="caution">
    <text evidence="1">The sequence shown here is derived from an EMBL/GenBank/DDBJ whole genome shotgun (WGS) entry which is preliminary data.</text>
</comment>
<dbReference type="Proteomes" id="UP001550853">
    <property type="component" value="Unassembled WGS sequence"/>
</dbReference>
<accession>A0ABV2YZI7</accession>
<dbReference type="EMBL" id="JBEZVI010000009">
    <property type="protein sequence ID" value="MEU3711164.1"/>
    <property type="molecule type" value="Genomic_DNA"/>
</dbReference>
<name>A0ABV2YZI7_9ACTN</name>
<organism evidence="1 2">
    <name type="scientific">Streptomyces catenulae</name>
    <dbReference type="NCBI Taxonomy" id="66875"/>
    <lineage>
        <taxon>Bacteria</taxon>
        <taxon>Bacillati</taxon>
        <taxon>Actinomycetota</taxon>
        <taxon>Actinomycetes</taxon>
        <taxon>Kitasatosporales</taxon>
        <taxon>Streptomycetaceae</taxon>
        <taxon>Streptomyces</taxon>
    </lineage>
</organism>
<gene>
    <name evidence="1" type="ORF">AB0E61_13825</name>
</gene>
<evidence type="ECO:0000313" key="2">
    <source>
        <dbReference type="Proteomes" id="UP001550853"/>
    </source>
</evidence>
<proteinExistence type="predicted"/>
<dbReference type="RefSeq" id="WP_030281190.1">
    <property type="nucleotide sequence ID" value="NZ_JBEZVI010000009.1"/>
</dbReference>
<sequence length="65" mass="6992">MSGDTPIYEDLIKELGDVPRDVKATAEGTLTELQRDFGFNPVLAVGKAAQPEGFARGRFPRALSA</sequence>
<keyword evidence="2" id="KW-1185">Reference proteome</keyword>
<evidence type="ECO:0000313" key="1">
    <source>
        <dbReference type="EMBL" id="MEU3711164.1"/>
    </source>
</evidence>